<evidence type="ECO:0000256" key="1">
    <source>
        <dbReference type="SAM" id="MobiDB-lite"/>
    </source>
</evidence>
<accession>E2BX12</accession>
<feature type="region of interest" description="Disordered" evidence="1">
    <location>
        <begin position="22"/>
        <end position="53"/>
    </location>
</feature>
<dbReference type="Proteomes" id="UP000008237">
    <property type="component" value="Unassembled WGS sequence"/>
</dbReference>
<dbReference type="AlphaFoldDB" id="E2BX12"/>
<dbReference type="STRING" id="610380.E2BX12"/>
<organism evidence="3">
    <name type="scientific">Harpegnathos saltator</name>
    <name type="common">Jerdon's jumping ant</name>
    <dbReference type="NCBI Taxonomy" id="610380"/>
    <lineage>
        <taxon>Eukaryota</taxon>
        <taxon>Metazoa</taxon>
        <taxon>Ecdysozoa</taxon>
        <taxon>Arthropoda</taxon>
        <taxon>Hexapoda</taxon>
        <taxon>Insecta</taxon>
        <taxon>Pterygota</taxon>
        <taxon>Neoptera</taxon>
        <taxon>Endopterygota</taxon>
        <taxon>Hymenoptera</taxon>
        <taxon>Apocrita</taxon>
        <taxon>Aculeata</taxon>
        <taxon>Formicoidea</taxon>
        <taxon>Formicidae</taxon>
        <taxon>Ponerinae</taxon>
        <taxon>Ponerini</taxon>
        <taxon>Harpegnathos</taxon>
    </lineage>
</organism>
<proteinExistence type="predicted"/>
<reference evidence="2 3" key="1">
    <citation type="journal article" date="2010" name="Science">
        <title>Genomic comparison of the ants Camponotus floridanus and Harpegnathos saltator.</title>
        <authorList>
            <person name="Bonasio R."/>
            <person name="Zhang G."/>
            <person name="Ye C."/>
            <person name="Mutti N.S."/>
            <person name="Fang X."/>
            <person name="Qin N."/>
            <person name="Donahue G."/>
            <person name="Yang P."/>
            <person name="Li Q."/>
            <person name="Li C."/>
            <person name="Zhang P."/>
            <person name="Huang Z."/>
            <person name="Berger S.L."/>
            <person name="Reinberg D."/>
            <person name="Wang J."/>
            <person name="Liebig J."/>
        </authorList>
    </citation>
    <scope>NUCLEOTIDE SEQUENCE [LARGE SCALE GENOMIC DNA]</scope>
    <source>
        <strain evidence="2 3">R22 G/1</strain>
    </source>
</reference>
<feature type="compositionally biased region" description="Polar residues" evidence="1">
    <location>
        <begin position="24"/>
        <end position="39"/>
    </location>
</feature>
<name>E2BX12_HARSA</name>
<sequence length="84" mass="9504">MSIKRSLFMNWKIRMKDRILRTHGGSQPVRSKSKTSIMSSLERDQLGQRGNGDAPCVGLLRGLDHIRDPQLNKVGSSRLSRNDN</sequence>
<protein>
    <submittedName>
        <fullName evidence="2">Uncharacterized protein</fullName>
    </submittedName>
</protein>
<dbReference type="OrthoDB" id="5365701at2759"/>
<keyword evidence="3" id="KW-1185">Reference proteome</keyword>
<gene>
    <name evidence="2" type="ORF">EAI_16305</name>
</gene>
<dbReference type="InParanoid" id="E2BX12"/>
<evidence type="ECO:0000313" key="3">
    <source>
        <dbReference type="Proteomes" id="UP000008237"/>
    </source>
</evidence>
<dbReference type="EMBL" id="GL451202">
    <property type="protein sequence ID" value="EFN79731.1"/>
    <property type="molecule type" value="Genomic_DNA"/>
</dbReference>
<evidence type="ECO:0000313" key="2">
    <source>
        <dbReference type="EMBL" id="EFN79731.1"/>
    </source>
</evidence>